<evidence type="ECO:0000256" key="8">
    <source>
        <dbReference type="SAM" id="Phobius"/>
    </source>
</evidence>
<evidence type="ECO:0000256" key="1">
    <source>
        <dbReference type="ARBA" id="ARBA00004434"/>
    </source>
</evidence>
<comment type="subcellular location">
    <subcellularLocation>
        <location evidence="1">Mitochondrion inner membrane</location>
        <topology evidence="1">Single-pass membrane protein</topology>
    </subcellularLocation>
</comment>
<dbReference type="AlphaFoldDB" id="A0AAN9B9U6"/>
<reference evidence="9 10" key="1">
    <citation type="submission" date="2024-02" db="EMBL/GenBank/DDBJ databases">
        <title>Chromosome-scale genome assembly of the rough periwinkle Littorina saxatilis.</title>
        <authorList>
            <person name="De Jode A."/>
            <person name="Faria R."/>
            <person name="Formenti G."/>
            <person name="Sims Y."/>
            <person name="Smith T.P."/>
            <person name="Tracey A."/>
            <person name="Wood J.M.D."/>
            <person name="Zagrodzka Z.B."/>
            <person name="Johannesson K."/>
            <person name="Butlin R.K."/>
            <person name="Leder E.H."/>
        </authorList>
    </citation>
    <scope>NUCLEOTIDE SEQUENCE [LARGE SCALE GENOMIC DNA]</scope>
    <source>
        <strain evidence="9">Snail1</strain>
        <tissue evidence="9">Muscle</tissue>
    </source>
</reference>
<protein>
    <submittedName>
        <fullName evidence="9">Uncharacterized protein</fullName>
    </submittedName>
</protein>
<comment type="similarity">
    <text evidence="7">Belongs to the UQCC6 family.</text>
</comment>
<keyword evidence="6 8" id="KW-0472">Membrane</keyword>
<evidence type="ECO:0000256" key="6">
    <source>
        <dbReference type="ARBA" id="ARBA00023136"/>
    </source>
</evidence>
<sequence length="61" mass="6944">MPAGVTWGTYLKFMTAAMLSMFAGAQTVHVFFKPLDDMAEWVEREKVRLRQEESATSSEKT</sequence>
<dbReference type="PANTHER" id="PTHR28492:SF1">
    <property type="entry name" value="UBIQUINOL-CYTOCHROME-C REDUCTASE COMPLEX ASSEMBLY FACTOR 6"/>
    <property type="match status" value="1"/>
</dbReference>
<dbReference type="GO" id="GO:0034551">
    <property type="term" value="P:mitochondrial respiratory chain complex III assembly"/>
    <property type="evidence" value="ECO:0007669"/>
    <property type="project" value="InterPro"/>
</dbReference>
<evidence type="ECO:0000256" key="5">
    <source>
        <dbReference type="ARBA" id="ARBA00023128"/>
    </source>
</evidence>
<accession>A0AAN9B9U6</accession>
<feature type="transmembrane region" description="Helical" evidence="8">
    <location>
        <begin position="12"/>
        <end position="32"/>
    </location>
</feature>
<organism evidence="9 10">
    <name type="scientific">Littorina saxatilis</name>
    <dbReference type="NCBI Taxonomy" id="31220"/>
    <lineage>
        <taxon>Eukaryota</taxon>
        <taxon>Metazoa</taxon>
        <taxon>Spiralia</taxon>
        <taxon>Lophotrochozoa</taxon>
        <taxon>Mollusca</taxon>
        <taxon>Gastropoda</taxon>
        <taxon>Caenogastropoda</taxon>
        <taxon>Littorinimorpha</taxon>
        <taxon>Littorinoidea</taxon>
        <taxon>Littorinidae</taxon>
        <taxon>Littorina</taxon>
    </lineage>
</organism>
<keyword evidence="5" id="KW-0496">Mitochondrion</keyword>
<evidence type="ECO:0000256" key="4">
    <source>
        <dbReference type="ARBA" id="ARBA00022989"/>
    </source>
</evidence>
<evidence type="ECO:0000313" key="10">
    <source>
        <dbReference type="Proteomes" id="UP001374579"/>
    </source>
</evidence>
<evidence type="ECO:0000256" key="7">
    <source>
        <dbReference type="ARBA" id="ARBA00044944"/>
    </source>
</evidence>
<keyword evidence="2 8" id="KW-0812">Transmembrane</keyword>
<dbReference type="Proteomes" id="UP001374579">
    <property type="component" value="Unassembled WGS sequence"/>
</dbReference>
<name>A0AAN9B9U6_9CAEN</name>
<evidence type="ECO:0000313" key="9">
    <source>
        <dbReference type="EMBL" id="KAK7102071.1"/>
    </source>
</evidence>
<gene>
    <name evidence="9" type="ORF">V1264_020354</name>
</gene>
<dbReference type="PANTHER" id="PTHR28492">
    <property type="entry name" value="HYPOTHETICAL PROTEIN LOC691921"/>
    <property type="match status" value="1"/>
</dbReference>
<keyword evidence="10" id="KW-1185">Reference proteome</keyword>
<evidence type="ECO:0000256" key="3">
    <source>
        <dbReference type="ARBA" id="ARBA00022792"/>
    </source>
</evidence>
<dbReference type="GO" id="GO:0005743">
    <property type="term" value="C:mitochondrial inner membrane"/>
    <property type="evidence" value="ECO:0007669"/>
    <property type="project" value="UniProtKB-SubCell"/>
</dbReference>
<proteinExistence type="inferred from homology"/>
<dbReference type="Pfam" id="PF14990">
    <property type="entry name" value="DUF4516"/>
    <property type="match status" value="1"/>
</dbReference>
<keyword evidence="4 8" id="KW-1133">Transmembrane helix</keyword>
<dbReference type="InterPro" id="IPR027858">
    <property type="entry name" value="BRAWNIN"/>
</dbReference>
<dbReference type="EMBL" id="JBAMIC010000010">
    <property type="protein sequence ID" value="KAK7102071.1"/>
    <property type="molecule type" value="Genomic_DNA"/>
</dbReference>
<evidence type="ECO:0000256" key="2">
    <source>
        <dbReference type="ARBA" id="ARBA00022692"/>
    </source>
</evidence>
<keyword evidence="3" id="KW-0999">Mitochondrion inner membrane</keyword>
<comment type="caution">
    <text evidence="9">The sequence shown here is derived from an EMBL/GenBank/DDBJ whole genome shotgun (WGS) entry which is preliminary data.</text>
</comment>